<dbReference type="Proteomes" id="UP001589776">
    <property type="component" value="Unassembled WGS sequence"/>
</dbReference>
<evidence type="ECO:0000256" key="2">
    <source>
        <dbReference type="ARBA" id="ARBA00023315"/>
    </source>
</evidence>
<dbReference type="GO" id="GO:0016746">
    <property type="term" value="F:acyltransferase activity"/>
    <property type="evidence" value="ECO:0007669"/>
    <property type="project" value="UniProtKB-KW"/>
</dbReference>
<evidence type="ECO:0000256" key="1">
    <source>
        <dbReference type="ARBA" id="ARBA00022679"/>
    </source>
</evidence>
<dbReference type="PANTHER" id="PTHR43877">
    <property type="entry name" value="AMINOALKYLPHOSPHONATE N-ACETYLTRANSFERASE-RELATED-RELATED"/>
    <property type="match status" value="1"/>
</dbReference>
<name>A0ABV6DMT1_9BACL</name>
<dbReference type="Gene3D" id="3.40.630.30">
    <property type="match status" value="1"/>
</dbReference>
<accession>A0ABV6DMT1</accession>
<dbReference type="InterPro" id="IPR000182">
    <property type="entry name" value="GNAT_dom"/>
</dbReference>
<keyword evidence="1 4" id="KW-0808">Transferase</keyword>
<dbReference type="PANTHER" id="PTHR43877:SF2">
    <property type="entry name" value="AMINOALKYLPHOSPHONATE N-ACETYLTRANSFERASE-RELATED"/>
    <property type="match status" value="1"/>
</dbReference>
<keyword evidence="5" id="KW-1185">Reference proteome</keyword>
<dbReference type="InterPro" id="IPR016181">
    <property type="entry name" value="Acyl_CoA_acyltransferase"/>
</dbReference>
<feature type="domain" description="N-acetyltransferase" evidence="3">
    <location>
        <begin position="1"/>
        <end position="154"/>
    </location>
</feature>
<keyword evidence="2 4" id="KW-0012">Acyltransferase</keyword>
<gene>
    <name evidence="4" type="ORF">ACFFK0_16105</name>
</gene>
<evidence type="ECO:0000259" key="3">
    <source>
        <dbReference type="PROSITE" id="PS51186"/>
    </source>
</evidence>
<dbReference type="EC" id="2.3.-.-" evidence="4"/>
<sequence>MLIREANDAELELVRAIMAEAFSEYKDKLVPPSGALSETTEAIRRKIAGRGGAILVWKESEAVGSAQYYFEDAYLYIGRISVLPAWRGQGIGKAIVSYLEELARSKDVYEVRLGVRLSIPDNVTYYTKLNYSPIEEHEYPGKTDRWYIMSKSLR</sequence>
<dbReference type="EMBL" id="JBHLWN010000067">
    <property type="protein sequence ID" value="MFC0213954.1"/>
    <property type="molecule type" value="Genomic_DNA"/>
</dbReference>
<dbReference type="CDD" id="cd04301">
    <property type="entry name" value="NAT_SF"/>
    <property type="match status" value="1"/>
</dbReference>
<protein>
    <submittedName>
        <fullName evidence="4">GNAT family N-acetyltransferase</fullName>
        <ecNumber evidence="4">2.3.-.-</ecNumber>
    </submittedName>
</protein>
<proteinExistence type="predicted"/>
<dbReference type="Pfam" id="PF00583">
    <property type="entry name" value="Acetyltransf_1"/>
    <property type="match status" value="1"/>
</dbReference>
<comment type="caution">
    <text evidence="4">The sequence shown here is derived from an EMBL/GenBank/DDBJ whole genome shotgun (WGS) entry which is preliminary data.</text>
</comment>
<dbReference type="SUPFAM" id="SSF55729">
    <property type="entry name" value="Acyl-CoA N-acyltransferases (Nat)"/>
    <property type="match status" value="1"/>
</dbReference>
<evidence type="ECO:0000313" key="5">
    <source>
        <dbReference type="Proteomes" id="UP001589776"/>
    </source>
</evidence>
<dbReference type="RefSeq" id="WP_377471284.1">
    <property type="nucleotide sequence ID" value="NZ_JBHLWN010000067.1"/>
</dbReference>
<organism evidence="4 5">
    <name type="scientific">Paenibacillus chartarius</name>
    <dbReference type="NCBI Taxonomy" id="747481"/>
    <lineage>
        <taxon>Bacteria</taxon>
        <taxon>Bacillati</taxon>
        <taxon>Bacillota</taxon>
        <taxon>Bacilli</taxon>
        <taxon>Bacillales</taxon>
        <taxon>Paenibacillaceae</taxon>
        <taxon>Paenibacillus</taxon>
    </lineage>
</organism>
<evidence type="ECO:0000313" key="4">
    <source>
        <dbReference type="EMBL" id="MFC0213954.1"/>
    </source>
</evidence>
<reference evidence="4 5" key="1">
    <citation type="submission" date="2024-09" db="EMBL/GenBank/DDBJ databases">
        <authorList>
            <person name="Sun Q."/>
            <person name="Mori K."/>
        </authorList>
    </citation>
    <scope>NUCLEOTIDE SEQUENCE [LARGE SCALE GENOMIC DNA]</scope>
    <source>
        <strain evidence="4 5">CCM 7759</strain>
    </source>
</reference>
<dbReference type="PROSITE" id="PS51186">
    <property type="entry name" value="GNAT"/>
    <property type="match status" value="1"/>
</dbReference>
<dbReference type="InterPro" id="IPR050832">
    <property type="entry name" value="Bact_Acetyltransf"/>
</dbReference>